<accession>A0AC60A6W8</accession>
<gene>
    <name evidence="1" type="ORF">MRATA1EN22A_LOCUS26280</name>
</gene>
<name>A0AC60A6W8_RANTA</name>
<proteinExistence type="predicted"/>
<reference evidence="1" key="1">
    <citation type="submission" date="2023-05" db="EMBL/GenBank/DDBJ databases">
        <authorList>
            <consortium name="ELIXIR-Norway"/>
        </authorList>
    </citation>
    <scope>NUCLEOTIDE SEQUENCE</scope>
</reference>
<protein>
    <submittedName>
        <fullName evidence="1">Uncharacterized protein</fullName>
    </submittedName>
</protein>
<dbReference type="EMBL" id="OX596091">
    <property type="protein sequence ID" value="CAN0551619.1"/>
    <property type="molecule type" value="Genomic_DNA"/>
</dbReference>
<evidence type="ECO:0000313" key="1">
    <source>
        <dbReference type="EMBL" id="CAN0551619.1"/>
    </source>
</evidence>
<dbReference type="Proteomes" id="UP001162501">
    <property type="component" value="Chromosome 7"/>
</dbReference>
<evidence type="ECO:0000313" key="2">
    <source>
        <dbReference type="Proteomes" id="UP001162501"/>
    </source>
</evidence>
<sequence length="2097" mass="233407">MSLASVTLASALQVRGEALSEEEIWSLLSLAADRLLEDLRDDSSNYVVCPWSVLLSATGSLSFQDHVSRIEAAPFKAPELLQGQSDDEQRDASQMHVYSLGMTLYWSAGFHVPPNQPLQLCQSLHCILLTMCEDQPGRRLPLQSVLEACQIHWEEAAVHPTSANLHVRQLVGLVLGTISEVERRAVEESSSGQRDRSHLLRNRLHQASYESQAAWALGCLHRCRVSERSTETQSSLEPGLNTSAHSHFSISVNSALPVQVPPDLQEGRRLSSGSALPENSRPATPSQRGFLQRKGKFSRPEFALMAGEAPVTLYLPGSIVTKKAKSYLALRGLRVVLLSGQCLEVKCDITSTVGAVFSAIVSFANLGELTYFGLAYMKGKEFFFLDAETRLCKIAPEGWSEQPQKKSSPNTFVLFLRIKFFVSHYGLLQHSWTRHQFYLQLRKDILEEKLYCNDETLLQLGVLALQAEFGSYPEEVENKAYFRVEDYIPASLIERMTALRVQVEVSKMHRLSPVLWGEDAELEFLRVTQQLPEYGVLVYQVLPEKTKPEGDMALGICAKGVIVYEVRNNTRIATLRFQWREIGKILAYRKKFIITSSITGKKHTFVTDSVKTCKYLLGLCCAQHGFNAQMSSPGVTSDSDKCVQMASLSLAHLAQSNQLTWIQRLSCSENALFVPGLEDAAGGLLHRSLDNFTMDTSKGTRAQGLRGSPCLGREQLERLCLIQKPATCDPLSRQPAQSMLTGSRNNRRRSFIAEPDGEIVHVTLSRDPHRGFGFVINEGEDVGKVDPGIFISSIIPGGPAEKAKKIKPGGQILALNHISLEGFTFDMAVRMIQNSPDNIELIISQSKGVCGNTSSEEKNSTANSGVFSTDSLSNGHRGSFSSHTHDRERNIEELEMAQTQSLMPRLRPQLSALPLKGAGSSCPPSPSETNASEIYFVELVKEDGTLGFSVTGGINTSVLCGGIYVKSIVPGGPAAKEGRILQGDRLLQVDGMSLCGLTHKQAVQCLKGSGQVARLVLERRGPRIAQQCPSANDRMGDECTAVSLATVLPGRPASSVSATDGPKFEVKLKKNASGLGFSFVQMESEHCGHLKNDLVMIKRLFPGQPAEENGAIAVGDIILAVNGRSTEGLDFQEVLHLLRGASQEVTLLLCRPPPGALPEMDQGWQTPVLTADKEITRAICTDLEQSPSLDQEDRRRDSASPDTGEGLGLRPESFQQTSQETQWDQDIERLWATSLTGPQDSFPHLCRLHQEMEASTLATSLEKDLRQNCDSVCEIRRLGSPELYSDNEERDMYRPPGTPSPISEDEAYLTISPSLGDQLPCGECLEADSGTIPLPQFSSWGTFSQTWPPEVSHESESEWEDPEEAEDPDDSTLRWKNKMGPSMKKGRVKWQIHCYQMATTIAKTKILKLGAIKCTKETDFVDHSLKADGSQLNGEQKYAWLFRVHHEGVWSILSEVPKHYLPYPDTANRSLSWLLSNSVGSLGAGVNQATTPREHSPQWFNGCGHSSESCRHWERAYTRERTIAGSYGNTILSFVQFSSVTQSCLALCHPMNYSTPGLPVHHQLPEFTQTHVHRVGDAIQPSHLLSSPSPPAPNPSQRQDHLSNSHNSRLSTWRNLLPISFGNDDMSSQENATAESGEDQKGKDSDMKNLNVSLPVSSHDDLPSSSHDDLHSSSYEDLHYSSGHEDLHSSSQETTPRLVNYKVFQNEVNSRKLKVFLQDFQHSDDFEDQFKDEAESENVGTLRKTSSFFLKQKWSSEDEEFAGPSHPEIPTLQGVEIVSEKELAQLALVRPLVFNTQEQSAIRDYFKILTKKVSEYEITQEFMALEVKKLPAVFHSGNELHNRDKNRYRDILPYDSTRVPLGENKDYINASYIKIVNSGEEYYYIATQGPLPTTTNDFWQMILENNSNVIAMITKEKERGVTKCHHYWPISMKKPLELKSCHIFLENYQILQYFIIRLFQVVKKSTGASHFVKHLQFTNWPDHGTPASAEGFIKYVRYVRKSHLTGPVVVHCSAGVGRTGVFLCVDVVFCAIEKNFSFNIMNIVGQMREQRCGMIQTKEQYMFCYKIVLEVLQKLWTVKVVALGHLTQEATGEKGLG</sequence>
<organism evidence="1 2">
    <name type="scientific">Rangifer tarandus platyrhynchus</name>
    <name type="common">Svalbard reindeer</name>
    <dbReference type="NCBI Taxonomy" id="3082113"/>
    <lineage>
        <taxon>Eukaryota</taxon>
        <taxon>Metazoa</taxon>
        <taxon>Chordata</taxon>
        <taxon>Craniata</taxon>
        <taxon>Vertebrata</taxon>
        <taxon>Euteleostomi</taxon>
        <taxon>Mammalia</taxon>
        <taxon>Eutheria</taxon>
        <taxon>Laurasiatheria</taxon>
        <taxon>Artiodactyla</taxon>
        <taxon>Ruminantia</taxon>
        <taxon>Pecora</taxon>
        <taxon>Cervidae</taxon>
        <taxon>Odocoileinae</taxon>
        <taxon>Rangifer</taxon>
    </lineage>
</organism>
<reference evidence="1" key="2">
    <citation type="submission" date="2025-03" db="EMBL/GenBank/DDBJ databases">
        <authorList>
            <consortium name="ELIXIR-Norway"/>
            <consortium name="Elixir Norway"/>
        </authorList>
    </citation>
    <scope>NUCLEOTIDE SEQUENCE</scope>
</reference>